<dbReference type="STRING" id="329726.AM1_4580"/>
<dbReference type="Pfam" id="PF09493">
    <property type="entry name" value="DUF2389"/>
    <property type="match status" value="1"/>
</dbReference>
<dbReference type="Proteomes" id="UP000000268">
    <property type="component" value="Chromosome"/>
</dbReference>
<reference evidence="1 2" key="1">
    <citation type="journal article" date="2008" name="Proc. Natl. Acad. Sci. U.S.A.">
        <title>Niche adaptation and genome expansion in the chlorophyll d-producing cyanobacterium Acaryochloris marina.</title>
        <authorList>
            <person name="Swingley W.D."/>
            <person name="Chen M."/>
            <person name="Cheung P.C."/>
            <person name="Conrad A.L."/>
            <person name="Dejesa L.C."/>
            <person name="Hao J."/>
            <person name="Honchak B.M."/>
            <person name="Karbach L.E."/>
            <person name="Kurdoglu A."/>
            <person name="Lahiri S."/>
            <person name="Mastrian S.D."/>
            <person name="Miyashita H."/>
            <person name="Page L."/>
            <person name="Ramakrishna P."/>
            <person name="Satoh S."/>
            <person name="Sattley W.M."/>
            <person name="Shimada Y."/>
            <person name="Taylor H.L."/>
            <person name="Tomo T."/>
            <person name="Tsuchiya T."/>
            <person name="Wang Z.T."/>
            <person name="Raymond J."/>
            <person name="Mimuro M."/>
            <person name="Blankenship R.E."/>
            <person name="Touchman J.W."/>
        </authorList>
    </citation>
    <scope>NUCLEOTIDE SEQUENCE [LARGE SCALE GENOMIC DNA]</scope>
    <source>
        <strain evidence="2">MBIC 11017</strain>
    </source>
</reference>
<gene>
    <name evidence="1" type="ordered locus">AM1_4580</name>
</gene>
<proteinExistence type="predicted"/>
<dbReference type="EMBL" id="CP000828">
    <property type="protein sequence ID" value="ABW29554.1"/>
    <property type="molecule type" value="Genomic_DNA"/>
</dbReference>
<dbReference type="HOGENOM" id="CLU_176868_0_0_3"/>
<dbReference type="KEGG" id="amr:AM1_4580"/>
<dbReference type="InterPro" id="IPR012663">
    <property type="entry name" value="CHP02450_Tryp"/>
</dbReference>
<dbReference type="AlphaFoldDB" id="B0BZB0"/>
<evidence type="ECO:0000313" key="1">
    <source>
        <dbReference type="EMBL" id="ABW29554.1"/>
    </source>
</evidence>
<dbReference type="OrthoDB" id="514092at2"/>
<keyword evidence="2" id="KW-1185">Reference proteome</keyword>
<sequence length="82" mass="9476">MIVKKQKHPHLIGSKWTAQSSTFGWRHFRVVNRKNEGSLVFAELVAACDETVRFWVNAKALKNRGLWKPGWQSLLEQAQSIE</sequence>
<organism evidence="1 2">
    <name type="scientific">Acaryochloris marina (strain MBIC 11017)</name>
    <dbReference type="NCBI Taxonomy" id="329726"/>
    <lineage>
        <taxon>Bacteria</taxon>
        <taxon>Bacillati</taxon>
        <taxon>Cyanobacteriota</taxon>
        <taxon>Cyanophyceae</taxon>
        <taxon>Acaryochloridales</taxon>
        <taxon>Acaryochloridaceae</taxon>
        <taxon>Acaryochloris</taxon>
    </lineage>
</organism>
<evidence type="ECO:0008006" key="3">
    <source>
        <dbReference type="Google" id="ProtNLM"/>
    </source>
</evidence>
<evidence type="ECO:0000313" key="2">
    <source>
        <dbReference type="Proteomes" id="UP000000268"/>
    </source>
</evidence>
<name>B0BZB0_ACAM1</name>
<dbReference type="eggNOG" id="ENOG5032RS2">
    <property type="taxonomic scope" value="Bacteria"/>
</dbReference>
<protein>
    <recommendedName>
        <fullName evidence="3">TIGR02450 family Trp-rich protein</fullName>
    </recommendedName>
</protein>
<dbReference type="NCBIfam" id="TIGR02450">
    <property type="entry name" value="TIGR02450 family Trp-rich protein"/>
    <property type="match status" value="1"/>
</dbReference>
<accession>B0BZB0</accession>